<comment type="similarity">
    <text evidence="2">Belongs to the TMEM19 family.</text>
</comment>
<keyword evidence="5 6" id="KW-0472">Membrane</keyword>
<dbReference type="GO" id="GO:0016020">
    <property type="term" value="C:membrane"/>
    <property type="evidence" value="ECO:0007669"/>
    <property type="project" value="UniProtKB-SubCell"/>
</dbReference>
<organism evidence="7 8">
    <name type="scientific">Collybiopsis confluens</name>
    <dbReference type="NCBI Taxonomy" id="2823264"/>
    <lineage>
        <taxon>Eukaryota</taxon>
        <taxon>Fungi</taxon>
        <taxon>Dikarya</taxon>
        <taxon>Basidiomycota</taxon>
        <taxon>Agaricomycotina</taxon>
        <taxon>Agaricomycetes</taxon>
        <taxon>Agaricomycetidae</taxon>
        <taxon>Agaricales</taxon>
        <taxon>Marasmiineae</taxon>
        <taxon>Omphalotaceae</taxon>
        <taxon>Collybiopsis</taxon>
    </lineage>
</organism>
<proteinExistence type="inferred from homology"/>
<dbReference type="OrthoDB" id="30881at2759"/>
<dbReference type="InterPro" id="IPR002794">
    <property type="entry name" value="DUF92_TMEM19"/>
</dbReference>
<dbReference type="PROSITE" id="PS51257">
    <property type="entry name" value="PROKAR_LIPOPROTEIN"/>
    <property type="match status" value="1"/>
</dbReference>
<evidence type="ECO:0000256" key="4">
    <source>
        <dbReference type="ARBA" id="ARBA00022989"/>
    </source>
</evidence>
<evidence type="ECO:0000256" key="2">
    <source>
        <dbReference type="ARBA" id="ARBA00009012"/>
    </source>
</evidence>
<dbReference type="Pfam" id="PF01940">
    <property type="entry name" value="DUF92"/>
    <property type="match status" value="1"/>
</dbReference>
<feature type="transmembrane region" description="Helical" evidence="6">
    <location>
        <begin position="12"/>
        <end position="30"/>
    </location>
</feature>
<dbReference type="Proteomes" id="UP000518752">
    <property type="component" value="Unassembled WGS sequence"/>
</dbReference>
<evidence type="ECO:0000256" key="3">
    <source>
        <dbReference type="ARBA" id="ARBA00022692"/>
    </source>
</evidence>
<evidence type="ECO:0000256" key="1">
    <source>
        <dbReference type="ARBA" id="ARBA00004141"/>
    </source>
</evidence>
<name>A0A8H5HGV4_9AGAR</name>
<evidence type="ECO:0000256" key="6">
    <source>
        <dbReference type="SAM" id="Phobius"/>
    </source>
</evidence>
<dbReference type="AlphaFoldDB" id="A0A8H5HGV4"/>
<evidence type="ECO:0000313" key="7">
    <source>
        <dbReference type="EMBL" id="KAF5382916.1"/>
    </source>
</evidence>
<protein>
    <recommendedName>
        <fullName evidence="9">Transmembrane protein 19</fullName>
    </recommendedName>
</protein>
<reference evidence="7 8" key="1">
    <citation type="journal article" date="2020" name="ISME J.">
        <title>Uncovering the hidden diversity of litter-decomposition mechanisms in mushroom-forming fungi.</title>
        <authorList>
            <person name="Floudas D."/>
            <person name="Bentzer J."/>
            <person name="Ahren D."/>
            <person name="Johansson T."/>
            <person name="Persson P."/>
            <person name="Tunlid A."/>
        </authorList>
    </citation>
    <scope>NUCLEOTIDE SEQUENCE [LARGE SCALE GENOMIC DNA]</scope>
    <source>
        <strain evidence="7 8">CBS 406.79</strain>
    </source>
</reference>
<dbReference type="PANTHER" id="PTHR13353">
    <property type="entry name" value="TRANSMEMBRANE PROTEIN 19"/>
    <property type="match status" value="1"/>
</dbReference>
<comment type="subcellular location">
    <subcellularLocation>
        <location evidence="1">Membrane</location>
        <topology evidence="1">Multi-pass membrane protein</topology>
    </subcellularLocation>
</comment>
<sequence length="245" mass="25783">MLRGYRSGSQVLSNSFSALVACVFWNVLFAPESLQRLLLSLLGPHPRSVLLNMFGLKVNAVPAYGDGGAWCPIDRDIAGGWSRAFMFITLGHFGCCLGDTLASELGILSHSKPILVTTLKPVPPGTNGGISVGGTLASVIGGIIMGFTMGLCMLLESSKCRDSWLSIVVTMMCWGAIAGGSGSLVDSLLGATVQQTKFSESTKLILQDESKPTGPIKVISGVDLLTGNQVNVLSSMLTSLWMSLI</sequence>
<keyword evidence="4 6" id="KW-1133">Transmembrane helix</keyword>
<gene>
    <name evidence="7" type="ORF">D9757_006376</name>
</gene>
<evidence type="ECO:0008006" key="9">
    <source>
        <dbReference type="Google" id="ProtNLM"/>
    </source>
</evidence>
<accession>A0A8H5HGV4</accession>
<keyword evidence="8" id="KW-1185">Reference proteome</keyword>
<comment type="caution">
    <text evidence="7">The sequence shown here is derived from an EMBL/GenBank/DDBJ whole genome shotgun (WGS) entry which is preliminary data.</text>
</comment>
<evidence type="ECO:0000256" key="5">
    <source>
        <dbReference type="ARBA" id="ARBA00023136"/>
    </source>
</evidence>
<dbReference type="PANTHER" id="PTHR13353:SF5">
    <property type="entry name" value="TRANSMEMBRANE PROTEIN 19"/>
    <property type="match status" value="1"/>
</dbReference>
<dbReference type="EMBL" id="JAACJN010000049">
    <property type="protein sequence ID" value="KAF5382916.1"/>
    <property type="molecule type" value="Genomic_DNA"/>
</dbReference>
<feature type="transmembrane region" description="Helical" evidence="6">
    <location>
        <begin position="164"/>
        <end position="185"/>
    </location>
</feature>
<evidence type="ECO:0000313" key="8">
    <source>
        <dbReference type="Proteomes" id="UP000518752"/>
    </source>
</evidence>
<feature type="transmembrane region" description="Helical" evidence="6">
    <location>
        <begin position="130"/>
        <end position="152"/>
    </location>
</feature>
<keyword evidence="3 6" id="KW-0812">Transmembrane</keyword>